<dbReference type="STRING" id="1245528.M3IHL7"/>
<dbReference type="FunFam" id="2.60.120.650:FF:000038">
    <property type="entry name" value="Transcriptional repressor"/>
    <property type="match status" value="1"/>
</dbReference>
<keyword evidence="5" id="KW-0862">Zinc</keyword>
<evidence type="ECO:0000313" key="11">
    <source>
        <dbReference type="EMBL" id="EMG45816.1"/>
    </source>
</evidence>
<dbReference type="GO" id="GO:0008270">
    <property type="term" value="F:zinc ion binding"/>
    <property type="evidence" value="ECO:0007669"/>
    <property type="project" value="UniProtKB-KW"/>
</dbReference>
<dbReference type="GO" id="GO:0140684">
    <property type="term" value="F:histone H3K9me2/H3K9me3 demethylase activity"/>
    <property type="evidence" value="ECO:0007669"/>
    <property type="project" value="UniProtKB-EC"/>
</dbReference>
<evidence type="ECO:0000259" key="9">
    <source>
        <dbReference type="PROSITE" id="PS51184"/>
    </source>
</evidence>
<keyword evidence="12" id="KW-1185">Reference proteome</keyword>
<evidence type="ECO:0000256" key="5">
    <source>
        <dbReference type="ARBA" id="ARBA00022833"/>
    </source>
</evidence>
<dbReference type="Gene3D" id="2.60.120.650">
    <property type="entry name" value="Cupin"/>
    <property type="match status" value="1"/>
</dbReference>
<dbReference type="Pfam" id="PF13771">
    <property type="entry name" value="zf-HC5HC2H"/>
    <property type="match status" value="1"/>
</dbReference>
<dbReference type="GO" id="GO:0051864">
    <property type="term" value="F:histone H3K36 demethylase activity"/>
    <property type="evidence" value="ECO:0007669"/>
    <property type="project" value="TreeGrafter"/>
</dbReference>
<dbReference type="SMART" id="SM00558">
    <property type="entry name" value="JmjC"/>
    <property type="match status" value="1"/>
</dbReference>
<feature type="region of interest" description="Disordered" evidence="7">
    <location>
        <begin position="114"/>
        <end position="143"/>
    </location>
</feature>
<dbReference type="InterPro" id="IPR013083">
    <property type="entry name" value="Znf_RING/FYVE/PHD"/>
</dbReference>
<dbReference type="PROSITE" id="PS51184">
    <property type="entry name" value="JMJC"/>
    <property type="match status" value="1"/>
</dbReference>
<dbReference type="SMART" id="SM00545">
    <property type="entry name" value="JmjN"/>
    <property type="match status" value="1"/>
</dbReference>
<dbReference type="Pfam" id="PF02373">
    <property type="entry name" value="JmjC"/>
    <property type="match status" value="1"/>
</dbReference>
<sequence>MESQYLYDKGFQIEPKYYDNGVPVFYPTYHEFQDFYKFNKAINKYGMQSGIVKIIPPKEWLEEVQQCYTEENLSNVLIQNPIVQNMNVTAPGVYQAQNMERSKKYTIFQWKEMSKKYQPPRKNKRNRDDDNGDNEKKDVAQNENTFTVVSEPSFYNIDTSEFTDERCTDLEKTYWKSLTYSEPMYGADTLGSIFKDKIKSWNVAHLPNLLDLMDVKLPGVNEAYLYAGLWKATFAWHLEDQDLYSINFLHFGAPKQWYSIPQAQHQQFYQLMRDMFTDECKHCSEFLRHKTFMMSPLQLEKHGIQVNHTIHREGEFIITYPYGYHAGFNYGYNLAESVNFALDDWFEFGKTTKKCECISDSVGIDIKQLWEKFYGKAYKDIKDESSSEDNVGSDEINTPRKRKSKPTEKLLALKSPKVVQKKQPTSSLDSPSPRKTKKRIPLDSKSPNKPTKVSPVKLKHQPDPDLGDSDESIKIAQVVKRSPAKRRKLEEVEITPKPKTKLSEPDYECFLCPNNLAHTTYAKSPLFELLDTDIHPLKIHRLCANMFPKQLVLNTQTNIVEGLSSISKQQMKLKCTKCKQQNIGACFQCTYKKCTRSYHGSCGITDGVLHSFDTEDTLCKYHRNPSQSLPLKVGSFVQFSFNGGLYCGNVISLNDKDVEVTVYPFDNEILEIPVTNIINQTECFVNMEKFNYMATK</sequence>
<dbReference type="Pfam" id="PF02375">
    <property type="entry name" value="JmjN"/>
    <property type="match status" value="1"/>
</dbReference>
<evidence type="ECO:0000259" key="10">
    <source>
        <dbReference type="PROSITE" id="PS51805"/>
    </source>
</evidence>
<proteinExistence type="inferred from homology"/>
<dbReference type="CDD" id="cd15571">
    <property type="entry name" value="ePHD"/>
    <property type="match status" value="1"/>
</dbReference>
<dbReference type="HOGENOM" id="CLU_001442_1_2_1"/>
<feature type="domain" description="JmjN" evidence="8">
    <location>
        <begin position="22"/>
        <end position="63"/>
    </location>
</feature>
<gene>
    <name evidence="11" type="ORF">G210_3982</name>
</gene>
<dbReference type="EMBL" id="AOGT01002318">
    <property type="protein sequence ID" value="EMG45816.1"/>
    <property type="molecule type" value="Genomic_DNA"/>
</dbReference>
<dbReference type="OMA" id="HRICGEY"/>
<evidence type="ECO:0000259" key="8">
    <source>
        <dbReference type="PROSITE" id="PS51183"/>
    </source>
</evidence>
<dbReference type="Gene3D" id="3.30.40.10">
    <property type="entry name" value="Zinc/RING finger domain, C3HC4 (zinc finger)"/>
    <property type="match status" value="1"/>
</dbReference>
<dbReference type="InterPro" id="IPR003347">
    <property type="entry name" value="JmjC_dom"/>
</dbReference>
<evidence type="ECO:0000256" key="6">
    <source>
        <dbReference type="ARBA" id="ARBA00049349"/>
    </source>
</evidence>
<dbReference type="PROSITE" id="PS51805">
    <property type="entry name" value="EPHD"/>
    <property type="match status" value="1"/>
</dbReference>
<comment type="caution">
    <text evidence="11">The sequence shown here is derived from an EMBL/GenBank/DDBJ whole genome shotgun (WGS) entry which is preliminary data.</text>
</comment>
<dbReference type="GO" id="GO:0000785">
    <property type="term" value="C:chromatin"/>
    <property type="evidence" value="ECO:0007669"/>
    <property type="project" value="TreeGrafter"/>
</dbReference>
<dbReference type="GO" id="GO:0005634">
    <property type="term" value="C:nucleus"/>
    <property type="evidence" value="ECO:0007669"/>
    <property type="project" value="TreeGrafter"/>
</dbReference>
<feature type="domain" description="PHD-type" evidence="10">
    <location>
        <begin position="506"/>
        <end position="623"/>
    </location>
</feature>
<dbReference type="PROSITE" id="PS51183">
    <property type="entry name" value="JMJN"/>
    <property type="match status" value="1"/>
</dbReference>
<feature type="domain" description="JmjC" evidence="9">
    <location>
        <begin position="195"/>
        <end position="357"/>
    </location>
</feature>
<feature type="compositionally biased region" description="Basic and acidic residues" evidence="7">
    <location>
        <begin position="126"/>
        <end position="140"/>
    </location>
</feature>
<dbReference type="OrthoDB" id="9547406at2759"/>
<evidence type="ECO:0000256" key="4">
    <source>
        <dbReference type="ARBA" id="ARBA00022771"/>
    </source>
</evidence>
<name>M3IHL7_CANMX</name>
<evidence type="ECO:0000256" key="7">
    <source>
        <dbReference type="SAM" id="MobiDB-lite"/>
    </source>
</evidence>
<dbReference type="AlphaFoldDB" id="M3IHL7"/>
<evidence type="ECO:0000256" key="3">
    <source>
        <dbReference type="ARBA" id="ARBA00022723"/>
    </source>
</evidence>
<evidence type="ECO:0000256" key="2">
    <source>
        <dbReference type="ARBA" id="ARBA00012900"/>
    </source>
</evidence>
<keyword evidence="3" id="KW-0479">Metal-binding</keyword>
<protein>
    <recommendedName>
        <fullName evidence="2">[histone H3]-trimethyl-L-lysine(9) demethylase</fullName>
        <ecNumber evidence="2">1.14.11.66</ecNumber>
    </recommendedName>
</protein>
<keyword evidence="4" id="KW-0863">Zinc-finger</keyword>
<dbReference type="InterPro" id="IPR003349">
    <property type="entry name" value="JmjN"/>
</dbReference>
<dbReference type="InterPro" id="IPR034732">
    <property type="entry name" value="EPHD"/>
</dbReference>
<dbReference type="PANTHER" id="PTHR10694:SF7">
    <property type="entry name" value="[HISTONE H3]-TRIMETHYL-L-LYSINE(9) DEMETHYLASE"/>
    <property type="match status" value="1"/>
</dbReference>
<evidence type="ECO:0000313" key="12">
    <source>
        <dbReference type="Proteomes" id="UP000011777"/>
    </source>
</evidence>
<feature type="region of interest" description="Disordered" evidence="7">
    <location>
        <begin position="384"/>
        <end position="471"/>
    </location>
</feature>
<dbReference type="Proteomes" id="UP000011777">
    <property type="component" value="Unassembled WGS sequence"/>
</dbReference>
<reference evidence="11 12" key="1">
    <citation type="submission" date="2013-02" db="EMBL/GenBank/DDBJ databases">
        <title>Genome sequence of Candida maltosa Xu316, a potential industrial strain for xylitol and ethanol production.</title>
        <authorList>
            <person name="Yu J."/>
            <person name="Wang Q."/>
            <person name="Geng X."/>
            <person name="Bao W."/>
            <person name="He P."/>
            <person name="Cai J."/>
        </authorList>
    </citation>
    <scope>NUCLEOTIDE SEQUENCE [LARGE SCALE GENOMIC DNA]</scope>
    <source>
        <strain evidence="12">Xu316</strain>
    </source>
</reference>
<accession>M3IHL7</accession>
<dbReference type="EC" id="1.14.11.66" evidence="2"/>
<comment type="catalytic activity">
    <reaction evidence="6">
        <text>N(6),N(6),N(6)-trimethyl-L-lysyl(9)-[histone H3] + 2 2-oxoglutarate + 2 O2 = N(6)-methyl-L-lysyl(9)-[histone H3] + 2 formaldehyde + 2 succinate + 2 CO2</text>
        <dbReference type="Rhea" id="RHEA:60200"/>
        <dbReference type="Rhea" id="RHEA-COMP:15538"/>
        <dbReference type="Rhea" id="RHEA-COMP:15542"/>
        <dbReference type="ChEBI" id="CHEBI:15379"/>
        <dbReference type="ChEBI" id="CHEBI:16526"/>
        <dbReference type="ChEBI" id="CHEBI:16810"/>
        <dbReference type="ChEBI" id="CHEBI:16842"/>
        <dbReference type="ChEBI" id="CHEBI:30031"/>
        <dbReference type="ChEBI" id="CHEBI:61929"/>
        <dbReference type="ChEBI" id="CHEBI:61961"/>
        <dbReference type="EC" id="1.14.11.66"/>
    </reaction>
</comment>
<dbReference type="PANTHER" id="PTHR10694">
    <property type="entry name" value="LYSINE-SPECIFIC DEMETHYLASE"/>
    <property type="match status" value="1"/>
</dbReference>
<evidence type="ECO:0000256" key="1">
    <source>
        <dbReference type="ARBA" id="ARBA00009711"/>
    </source>
</evidence>
<dbReference type="GO" id="GO:0010468">
    <property type="term" value="P:regulation of gene expression"/>
    <property type="evidence" value="ECO:0007669"/>
    <property type="project" value="TreeGrafter"/>
</dbReference>
<dbReference type="SUPFAM" id="SSF51197">
    <property type="entry name" value="Clavaminate synthase-like"/>
    <property type="match status" value="1"/>
</dbReference>
<comment type="similarity">
    <text evidence="1">Belongs to the JHDM3 histone demethylase family.</text>
</comment>
<dbReference type="eggNOG" id="KOG0958">
    <property type="taxonomic scope" value="Eukaryota"/>
</dbReference>
<organism evidence="11 12">
    <name type="scientific">Candida maltosa (strain Xu316)</name>
    <name type="common">Yeast</name>
    <dbReference type="NCBI Taxonomy" id="1245528"/>
    <lineage>
        <taxon>Eukaryota</taxon>
        <taxon>Fungi</taxon>
        <taxon>Dikarya</taxon>
        <taxon>Ascomycota</taxon>
        <taxon>Saccharomycotina</taxon>
        <taxon>Pichiomycetes</taxon>
        <taxon>Debaryomycetaceae</taxon>
        <taxon>Candida/Lodderomyces clade</taxon>
        <taxon>Candida</taxon>
    </lineage>
</organism>